<dbReference type="Gene3D" id="2.30.29.170">
    <property type="match status" value="3"/>
</dbReference>
<feature type="region of interest" description="Disordered" evidence="7">
    <location>
        <begin position="1533"/>
        <end position="1574"/>
    </location>
</feature>
<dbReference type="GO" id="GO:0008270">
    <property type="term" value="F:zinc ion binding"/>
    <property type="evidence" value="ECO:0007669"/>
    <property type="project" value="InterPro"/>
</dbReference>
<feature type="compositionally biased region" description="Low complexity" evidence="7">
    <location>
        <begin position="691"/>
        <end position="712"/>
    </location>
</feature>
<accession>A0A5A8E739</accession>
<feature type="region of interest" description="Disordered" evidence="7">
    <location>
        <begin position="1385"/>
        <end position="1409"/>
    </location>
</feature>
<feature type="region of interest" description="Disordered" evidence="7">
    <location>
        <begin position="833"/>
        <end position="868"/>
    </location>
</feature>
<dbReference type="InterPro" id="IPR002035">
    <property type="entry name" value="VWF_A"/>
</dbReference>
<dbReference type="InterPro" id="IPR036465">
    <property type="entry name" value="vWFA_dom_sf"/>
</dbReference>
<dbReference type="InterPro" id="IPR036174">
    <property type="entry name" value="Znf_Sec23_Sec24_sf"/>
</dbReference>
<feature type="compositionally biased region" description="Acidic residues" evidence="7">
    <location>
        <begin position="104"/>
        <end position="113"/>
    </location>
</feature>
<evidence type="ECO:0000256" key="6">
    <source>
        <dbReference type="ARBA" id="ARBA00023273"/>
    </source>
</evidence>
<protein>
    <recommendedName>
        <fullName evidence="8">DM10 domain-containing protein</fullName>
    </recommendedName>
</protein>
<evidence type="ECO:0000256" key="5">
    <source>
        <dbReference type="ARBA" id="ARBA00023212"/>
    </source>
</evidence>
<dbReference type="GO" id="GO:0006888">
    <property type="term" value="P:endoplasmic reticulum to Golgi vesicle-mediated transport"/>
    <property type="evidence" value="ECO:0007669"/>
    <property type="project" value="InterPro"/>
</dbReference>
<feature type="compositionally biased region" description="Basic residues" evidence="7">
    <location>
        <begin position="45"/>
        <end position="65"/>
    </location>
</feature>
<keyword evidence="5" id="KW-0206">Cytoskeleton</keyword>
<comment type="subcellular location">
    <subcellularLocation>
        <location evidence="1">Cell projection</location>
        <location evidence="1">Cilium</location>
    </subcellularLocation>
    <subcellularLocation>
        <location evidence="2">Cytoplasm</location>
        <location evidence="2">Cytoskeleton</location>
    </subcellularLocation>
</comment>
<feature type="region of interest" description="Disordered" evidence="7">
    <location>
        <begin position="39"/>
        <end position="115"/>
    </location>
</feature>
<name>A0A5A8E739_CAFRO</name>
<feature type="compositionally biased region" description="Gly residues" evidence="7">
    <location>
        <begin position="574"/>
        <end position="590"/>
    </location>
</feature>
<dbReference type="InterPro" id="IPR006602">
    <property type="entry name" value="DM10_dom"/>
</dbReference>
<feature type="compositionally biased region" description="Low complexity" evidence="7">
    <location>
        <begin position="66"/>
        <end position="77"/>
    </location>
</feature>
<sequence>MNFGGRRVYIGTDRLEEVVRPADLAGGVTASIQRSYSRAVENRRSGKRVATHRKVSALPTRRRGGTPRTSAAGAGARLAPESGLLASRQPLAADGLDRAKPDEGESDDEDDALLEPGATAEQIATNVMAIDLESVRDPAPVGGPPGSVVLRCGNNRCGAMFSSFSRLEGSAWPCEFCGTRNGLPDGLDAGSVAGAAVAGSEAAGDADGEAVPSMVEFELARPGADGAGVAGPEPPGVVFVCDISGSMRATSLAPAGYVKPDAAAAEAAEERETRMMLQAAGLTAEEIDQQVAAMRAGAGRRHGSSGTYISRAEGLIAAITSQMKRMDERTPSARVALVTFNDEVTIRTAGAETSLSGEALRSVDGLLEAGAAAAGAFATPVSEAHKPLSDVVKGLDAQGPTALGPAVMVGMGIASRMPGGSRVIVITDGVANVGVGNLGDGSDEFALLAEEDRGPDFYDRAGKIAAERGVVVDVVAITGEGAALEHLGSLAAAANGEIRTVGPGELAKEVAGIMSSDVLALNAHVTTVASSHLAFDNAEGWGWTTSAGNRAVAEAAEAAAAEAAEAAGAEGEAAAGGGAGAAGRGEGGGESPPRGGPLYGRLMPALPDDAATIGDGTGHHRVVTCAPLSDPRLLPPVAAAVAGPTSNAAAEDAEAEDPPAASGAGSGSGIEPAVSEEDPTGAPSDAAAAEPGSSQPDPPAADASAPASDGSSRVWRTPGNVVSGTELTLEFGRRAQPLPADVTAVPFQMQLWFSRPGDRRRILRVVTSMCPVSSDIEDVVSPANVVAPVVAAFARAKTAQLAALGDYARSRTTTRAYSQFLAQNAVMLSPECPPAPARAGRQRKAAESAPGRRSRAFGRSVASASRPGHMSLRGIAAPAGAAPGRGALREAKAEAAPSDVGPAMLMQWAQGLDGLDGAIAEELNAERDDGVSFDLLADAAAHDADDSDENSRPVARPKRQIFQAGGEIREPEAEAFDPSAHLVARADTMRRRGDREAVLFDKTARARDTLAGTGFGGASVRLDATSGAGAAPAAGDAAAAAAAVANGGMRSRMTLVASTGGRAGMGATGAAPVADGGSDLPPAVLAEKQVLRFFAWFREAVPESRRETNRIRLVAIQYFVETGDLAIHEPHTPNSGLPQGPIMRKGRVVKREREDGSHEYVDWRDLSVSDEVTFHGRTYRIYDADGFTREWFAARGLPLEDPEEVPKDVYAAEAAAAAEAARVPGRFKKTMYDEKLFQEARLGRFVRDPAARAKFQENDGKVLRFDCLWRDDREGGDTLHYVLQWHLKDDQAELLEVHDRNDGRDPTNVAVSKRRLPLKWRATLRMPGDMTAEAAENWATPSDIRVGSTLDVFGRNLFVRGADGFTRDWYRRTLGITQPDAVYDREPEPVVPTLPPPPHMGIGDPDDTIQSTKTFAPRPPKRDFDKWATYEGVVYRFKTRLVFPPELAHVADADRRFTVAIYPTDDTLGIFEPPRRNSGLSAGKFLARGKHRHESGRPFRPTDFRPGRTVVINTRTFHVDDADPFTRRAVPEVDLPVPEGSGDNMFPRGPTTTSLDGTMKAVSTSGRASAAVRG</sequence>
<dbReference type="SMART" id="SM00327">
    <property type="entry name" value="VWA"/>
    <property type="match status" value="1"/>
</dbReference>
<feature type="region of interest" description="Disordered" evidence="7">
    <location>
        <begin position="1487"/>
        <end position="1506"/>
    </location>
</feature>
<evidence type="ECO:0000256" key="1">
    <source>
        <dbReference type="ARBA" id="ARBA00004138"/>
    </source>
</evidence>
<evidence type="ECO:0000313" key="10">
    <source>
        <dbReference type="Proteomes" id="UP000322899"/>
    </source>
</evidence>
<dbReference type="Pfam" id="PF06565">
    <property type="entry name" value="DM10_dom"/>
    <property type="match status" value="3"/>
</dbReference>
<gene>
    <name evidence="9" type="ORF">FNF27_05225</name>
</gene>
<feature type="domain" description="DM10" evidence="8">
    <location>
        <begin position="1087"/>
        <end position="1196"/>
    </location>
</feature>
<feature type="domain" description="DM10" evidence="8">
    <location>
        <begin position="1259"/>
        <end position="1374"/>
    </location>
</feature>
<dbReference type="Proteomes" id="UP000322899">
    <property type="component" value="Unassembled WGS sequence"/>
</dbReference>
<dbReference type="PANTHER" id="PTHR12086">
    <property type="entry name" value="EF-HAND DOMAIN C-TERMINAL CONTAINING PROTEIN"/>
    <property type="match status" value="1"/>
</dbReference>
<feature type="domain" description="DM10" evidence="8">
    <location>
        <begin position="1431"/>
        <end position="1534"/>
    </location>
</feature>
<dbReference type="SUPFAM" id="SSF53300">
    <property type="entry name" value="vWA-like"/>
    <property type="match status" value="1"/>
</dbReference>
<feature type="region of interest" description="Disordered" evidence="7">
    <location>
        <begin position="644"/>
        <end position="719"/>
    </location>
</feature>
<dbReference type="Gene3D" id="3.40.50.410">
    <property type="entry name" value="von Willebrand factor, type A domain"/>
    <property type="match status" value="1"/>
</dbReference>
<evidence type="ECO:0000313" key="9">
    <source>
        <dbReference type="EMBL" id="KAA0173299.1"/>
    </source>
</evidence>
<dbReference type="FunFam" id="2.30.29.170:FF:000004">
    <property type="entry name" value="EF-hand domain containing 2"/>
    <property type="match status" value="1"/>
</dbReference>
<feature type="compositionally biased region" description="Pro residues" evidence="7">
    <location>
        <begin position="1389"/>
        <end position="1399"/>
    </location>
</feature>
<comment type="caution">
    <text evidence="9">The sequence shown here is derived from an EMBL/GenBank/DDBJ whole genome shotgun (WGS) entry which is preliminary data.</text>
</comment>
<feature type="compositionally biased region" description="Basic and acidic residues" evidence="7">
    <location>
        <begin position="1495"/>
        <end position="1506"/>
    </location>
</feature>
<feature type="compositionally biased region" description="Low complexity" evidence="7">
    <location>
        <begin position="658"/>
        <end position="673"/>
    </location>
</feature>
<dbReference type="InterPro" id="IPR040193">
    <property type="entry name" value="EFHC1/EFHC2/EFHB"/>
</dbReference>
<dbReference type="GO" id="GO:0030127">
    <property type="term" value="C:COPII vesicle coat"/>
    <property type="evidence" value="ECO:0007669"/>
    <property type="project" value="InterPro"/>
</dbReference>
<dbReference type="GO" id="GO:0005929">
    <property type="term" value="C:cilium"/>
    <property type="evidence" value="ECO:0007669"/>
    <property type="project" value="UniProtKB-SubCell"/>
</dbReference>
<evidence type="ECO:0000256" key="4">
    <source>
        <dbReference type="ARBA" id="ARBA00022737"/>
    </source>
</evidence>
<keyword evidence="6" id="KW-0966">Cell projection</keyword>
<dbReference type="SUPFAM" id="SSF82919">
    <property type="entry name" value="Zn-finger domain of Sec23/24"/>
    <property type="match status" value="1"/>
</dbReference>
<evidence type="ECO:0000256" key="7">
    <source>
        <dbReference type="SAM" id="MobiDB-lite"/>
    </source>
</evidence>
<dbReference type="PROSITE" id="PS51336">
    <property type="entry name" value="DM10"/>
    <property type="match status" value="3"/>
</dbReference>
<organism evidence="9 10">
    <name type="scientific">Cafeteria roenbergensis</name>
    <name type="common">Marine flagellate</name>
    <dbReference type="NCBI Taxonomy" id="33653"/>
    <lineage>
        <taxon>Eukaryota</taxon>
        <taxon>Sar</taxon>
        <taxon>Stramenopiles</taxon>
        <taxon>Bigyra</taxon>
        <taxon>Opalozoa</taxon>
        <taxon>Bicosoecida</taxon>
        <taxon>Cafeteriaceae</taxon>
        <taxon>Cafeteria</taxon>
    </lineage>
</organism>
<evidence type="ECO:0000256" key="3">
    <source>
        <dbReference type="ARBA" id="ARBA00022490"/>
    </source>
</evidence>
<dbReference type="GO" id="GO:0005856">
    <property type="term" value="C:cytoskeleton"/>
    <property type="evidence" value="ECO:0007669"/>
    <property type="project" value="UniProtKB-SubCell"/>
</dbReference>
<evidence type="ECO:0000256" key="2">
    <source>
        <dbReference type="ARBA" id="ARBA00004245"/>
    </source>
</evidence>
<reference evidence="9 10" key="1">
    <citation type="submission" date="2019-07" db="EMBL/GenBank/DDBJ databases">
        <title>Genomes of Cafeteria roenbergensis.</title>
        <authorList>
            <person name="Fischer M.G."/>
            <person name="Hackl T."/>
            <person name="Roman M."/>
        </authorList>
    </citation>
    <scope>NUCLEOTIDE SEQUENCE [LARGE SCALE GENOMIC DNA]</scope>
    <source>
        <strain evidence="9 10">E4-10P</strain>
    </source>
</reference>
<keyword evidence="3" id="KW-0963">Cytoplasm</keyword>
<dbReference type="OrthoDB" id="10255210at2759"/>
<dbReference type="EMBL" id="VLTO01000035">
    <property type="protein sequence ID" value="KAA0173299.1"/>
    <property type="molecule type" value="Genomic_DNA"/>
</dbReference>
<feature type="region of interest" description="Disordered" evidence="7">
    <location>
        <begin position="572"/>
        <end position="603"/>
    </location>
</feature>
<feature type="compositionally biased region" description="Polar residues" evidence="7">
    <location>
        <begin position="1550"/>
        <end position="1567"/>
    </location>
</feature>
<keyword evidence="4" id="KW-0677">Repeat</keyword>
<evidence type="ECO:0000259" key="8">
    <source>
        <dbReference type="PROSITE" id="PS51336"/>
    </source>
</evidence>
<dbReference type="GO" id="GO:0006886">
    <property type="term" value="P:intracellular protein transport"/>
    <property type="evidence" value="ECO:0007669"/>
    <property type="project" value="InterPro"/>
</dbReference>
<proteinExistence type="predicted"/>
<dbReference type="SMART" id="SM00676">
    <property type="entry name" value="DM10"/>
    <property type="match status" value="3"/>
</dbReference>